<evidence type="ECO:0000313" key="3">
    <source>
        <dbReference type="Proteomes" id="UP000250140"/>
    </source>
</evidence>
<dbReference type="EMBL" id="KV750535">
    <property type="protein sequence ID" value="OCL04344.1"/>
    <property type="molecule type" value="Genomic_DNA"/>
</dbReference>
<feature type="signal peptide" evidence="1">
    <location>
        <begin position="1"/>
        <end position="24"/>
    </location>
</feature>
<keyword evidence="1" id="KW-0732">Signal</keyword>
<reference evidence="2 3" key="1">
    <citation type="journal article" date="2016" name="Nat. Commun.">
        <title>Ectomycorrhizal ecology is imprinted in the genome of the dominant symbiotic fungus Cenococcum geophilum.</title>
        <authorList>
            <consortium name="DOE Joint Genome Institute"/>
            <person name="Peter M."/>
            <person name="Kohler A."/>
            <person name="Ohm R.A."/>
            <person name="Kuo A."/>
            <person name="Krutzmann J."/>
            <person name="Morin E."/>
            <person name="Arend M."/>
            <person name="Barry K.W."/>
            <person name="Binder M."/>
            <person name="Choi C."/>
            <person name="Clum A."/>
            <person name="Copeland A."/>
            <person name="Grisel N."/>
            <person name="Haridas S."/>
            <person name="Kipfer T."/>
            <person name="LaButti K."/>
            <person name="Lindquist E."/>
            <person name="Lipzen A."/>
            <person name="Maire R."/>
            <person name="Meier B."/>
            <person name="Mihaltcheva S."/>
            <person name="Molinier V."/>
            <person name="Murat C."/>
            <person name="Poggeler S."/>
            <person name="Quandt C.A."/>
            <person name="Sperisen C."/>
            <person name="Tritt A."/>
            <person name="Tisserant E."/>
            <person name="Crous P.W."/>
            <person name="Henrissat B."/>
            <person name="Nehls U."/>
            <person name="Egli S."/>
            <person name="Spatafora J.W."/>
            <person name="Grigoriev I.V."/>
            <person name="Martin F.M."/>
        </authorList>
    </citation>
    <scope>NUCLEOTIDE SEQUENCE [LARGE SCALE GENOMIC DNA]</scope>
    <source>
        <strain evidence="2 3">CBS 207.34</strain>
    </source>
</reference>
<proteinExistence type="predicted"/>
<sequence>MIMKNTNISPLFLPLATLILLCWANNHSSQASRNLATIKAIYNLTVFPNNVPFIAQGFSAIPAELFNANATGRVTLLGNFSGFKESAEFFFGLAPVPQAPFYAAFASANAVEPDFGKHLTYLKEIAFWKFGQDGAVLAYDAWIPNLAL</sequence>
<dbReference type="Proteomes" id="UP000250140">
    <property type="component" value="Unassembled WGS sequence"/>
</dbReference>
<evidence type="ECO:0000256" key="1">
    <source>
        <dbReference type="SAM" id="SignalP"/>
    </source>
</evidence>
<dbReference type="AlphaFoldDB" id="A0A8E2ET28"/>
<accession>A0A8E2ET28</accession>
<dbReference type="OrthoDB" id="10010954at2759"/>
<gene>
    <name evidence="2" type="ORF">AOQ84DRAFT_226094</name>
</gene>
<keyword evidence="3" id="KW-1185">Reference proteome</keyword>
<name>A0A8E2ET28_9PEZI</name>
<feature type="chain" id="PRO_5034636310" evidence="1">
    <location>
        <begin position="25"/>
        <end position="148"/>
    </location>
</feature>
<protein>
    <submittedName>
        <fullName evidence="2">Uncharacterized protein</fullName>
    </submittedName>
</protein>
<evidence type="ECO:0000313" key="2">
    <source>
        <dbReference type="EMBL" id="OCL04344.1"/>
    </source>
</evidence>
<organism evidence="2 3">
    <name type="scientific">Glonium stellatum</name>
    <dbReference type="NCBI Taxonomy" id="574774"/>
    <lineage>
        <taxon>Eukaryota</taxon>
        <taxon>Fungi</taxon>
        <taxon>Dikarya</taxon>
        <taxon>Ascomycota</taxon>
        <taxon>Pezizomycotina</taxon>
        <taxon>Dothideomycetes</taxon>
        <taxon>Pleosporomycetidae</taxon>
        <taxon>Gloniales</taxon>
        <taxon>Gloniaceae</taxon>
        <taxon>Glonium</taxon>
    </lineage>
</organism>